<dbReference type="RefSeq" id="WP_154266762.1">
    <property type="nucleotide sequence ID" value="NZ_DAWDQF010000020.1"/>
</dbReference>
<proteinExistence type="predicted"/>
<evidence type="ECO:0000313" key="1">
    <source>
        <dbReference type="EMBL" id="MSC59764.1"/>
    </source>
</evidence>
<organism evidence="1 2">
    <name type="scientific">Agathobacter rectalis</name>
    <dbReference type="NCBI Taxonomy" id="39491"/>
    <lineage>
        <taxon>Bacteria</taxon>
        <taxon>Bacillati</taxon>
        <taxon>Bacillota</taxon>
        <taxon>Clostridia</taxon>
        <taxon>Lachnospirales</taxon>
        <taxon>Lachnospiraceae</taxon>
        <taxon>Agathobacter</taxon>
    </lineage>
</organism>
<dbReference type="AlphaFoldDB" id="A0A6L5T8U5"/>
<name>A0A6L5T8U5_9FIRM</name>
<protein>
    <submittedName>
        <fullName evidence="1">Uncharacterized protein</fullName>
    </submittedName>
</protein>
<evidence type="ECO:0000313" key="2">
    <source>
        <dbReference type="Proteomes" id="UP000479563"/>
    </source>
</evidence>
<sequence length="45" mass="4973">MLGEYYIKVNDDVYLSGTTILGIIPDSIDDMIATKDSESTETESE</sequence>
<reference evidence="1 2" key="1">
    <citation type="journal article" date="2019" name="Nat. Med.">
        <title>A library of human gut bacterial isolates paired with longitudinal multiomics data enables mechanistic microbiome research.</title>
        <authorList>
            <person name="Poyet M."/>
            <person name="Groussin M."/>
            <person name="Gibbons S.M."/>
            <person name="Avila-Pacheco J."/>
            <person name="Jiang X."/>
            <person name="Kearney S.M."/>
            <person name="Perrotta A.R."/>
            <person name="Berdy B."/>
            <person name="Zhao S."/>
            <person name="Lieberman T.D."/>
            <person name="Swanson P.K."/>
            <person name="Smith M."/>
            <person name="Roesemann S."/>
            <person name="Alexander J.E."/>
            <person name="Rich S.A."/>
            <person name="Livny J."/>
            <person name="Vlamakis H."/>
            <person name="Clish C."/>
            <person name="Bullock K."/>
            <person name="Deik A."/>
            <person name="Scott J."/>
            <person name="Pierce K.A."/>
            <person name="Xavier R.J."/>
            <person name="Alm E.J."/>
        </authorList>
    </citation>
    <scope>NUCLEOTIDE SEQUENCE [LARGE SCALE GENOMIC DNA]</scope>
    <source>
        <strain evidence="1 2">BIOML-A11</strain>
    </source>
</reference>
<dbReference type="Proteomes" id="UP000479563">
    <property type="component" value="Unassembled WGS sequence"/>
</dbReference>
<gene>
    <name evidence="1" type="ORF">GKE07_06005</name>
</gene>
<dbReference type="EMBL" id="WKQP01000007">
    <property type="protein sequence ID" value="MSC59764.1"/>
    <property type="molecule type" value="Genomic_DNA"/>
</dbReference>
<accession>A0A6L5T8U5</accession>
<comment type="caution">
    <text evidence="1">The sequence shown here is derived from an EMBL/GenBank/DDBJ whole genome shotgun (WGS) entry which is preliminary data.</text>
</comment>